<evidence type="ECO:0000313" key="9">
    <source>
        <dbReference type="EMBL" id="MET4578779.1"/>
    </source>
</evidence>
<feature type="transmembrane region" description="Helical" evidence="7">
    <location>
        <begin position="73"/>
        <end position="95"/>
    </location>
</feature>
<proteinExistence type="inferred from homology"/>
<comment type="caution">
    <text evidence="9">The sequence shown here is derived from an EMBL/GenBank/DDBJ whole genome shotgun (WGS) entry which is preliminary data.</text>
</comment>
<evidence type="ECO:0000256" key="5">
    <source>
        <dbReference type="ARBA" id="ARBA00023136"/>
    </source>
</evidence>
<evidence type="ECO:0000256" key="3">
    <source>
        <dbReference type="ARBA" id="ARBA00022692"/>
    </source>
</evidence>
<reference evidence="9 10" key="1">
    <citation type="submission" date="2024-06" db="EMBL/GenBank/DDBJ databases">
        <title>Sorghum-associated microbial communities from plants grown in Nebraska, USA.</title>
        <authorList>
            <person name="Schachtman D."/>
        </authorList>
    </citation>
    <scope>NUCLEOTIDE SEQUENCE [LARGE SCALE GENOMIC DNA]</scope>
    <source>
        <strain evidence="9 10">2709</strain>
    </source>
</reference>
<keyword evidence="4 7" id="KW-1133">Transmembrane helix</keyword>
<evidence type="ECO:0000256" key="6">
    <source>
        <dbReference type="ARBA" id="ARBA00043993"/>
    </source>
</evidence>
<name>A0ABV2QCL8_9BURK</name>
<evidence type="ECO:0000256" key="7">
    <source>
        <dbReference type="SAM" id="Phobius"/>
    </source>
</evidence>
<keyword evidence="5 7" id="KW-0472">Membrane</keyword>
<protein>
    <submittedName>
        <fullName evidence="9">Multidrug resistance protein MdtO</fullName>
    </submittedName>
</protein>
<comment type="subcellular location">
    <subcellularLocation>
        <location evidence="1">Cell membrane</location>
        <topology evidence="1">Multi-pass membrane protein</topology>
    </subcellularLocation>
</comment>
<feature type="transmembrane region" description="Helical" evidence="7">
    <location>
        <begin position="133"/>
        <end position="151"/>
    </location>
</feature>
<feature type="transmembrane region" description="Helical" evidence="7">
    <location>
        <begin position="101"/>
        <end position="121"/>
    </location>
</feature>
<keyword evidence="3 7" id="KW-0812">Transmembrane</keyword>
<dbReference type="Pfam" id="PF13515">
    <property type="entry name" value="FUSC_2"/>
    <property type="match status" value="1"/>
</dbReference>
<evidence type="ECO:0000256" key="2">
    <source>
        <dbReference type="ARBA" id="ARBA00022475"/>
    </source>
</evidence>
<feature type="transmembrane region" description="Helical" evidence="7">
    <location>
        <begin position="377"/>
        <end position="396"/>
    </location>
</feature>
<gene>
    <name evidence="9" type="ORF">ABIE13_003895</name>
</gene>
<evidence type="ECO:0000259" key="8">
    <source>
        <dbReference type="Pfam" id="PF13515"/>
    </source>
</evidence>
<dbReference type="PANTHER" id="PTHR30509:SF9">
    <property type="entry name" value="MULTIDRUG RESISTANCE PROTEIN MDTO"/>
    <property type="match status" value="1"/>
</dbReference>
<comment type="similarity">
    <text evidence="6">Belongs to the YccS/YhfK family.</text>
</comment>
<evidence type="ECO:0000256" key="4">
    <source>
        <dbReference type="ARBA" id="ARBA00022989"/>
    </source>
</evidence>
<evidence type="ECO:0000313" key="10">
    <source>
        <dbReference type="Proteomes" id="UP001549320"/>
    </source>
</evidence>
<keyword evidence="2" id="KW-1003">Cell membrane</keyword>
<keyword evidence="10" id="KW-1185">Reference proteome</keyword>
<dbReference type="RefSeq" id="WP_354446288.1">
    <property type="nucleotide sequence ID" value="NZ_JBEPSH010000007.1"/>
</dbReference>
<feature type="domain" description="Integral membrane bound transporter" evidence="8">
    <location>
        <begin position="365"/>
        <end position="495"/>
    </location>
</feature>
<feature type="transmembrane region" description="Helical" evidence="7">
    <location>
        <begin position="157"/>
        <end position="179"/>
    </location>
</feature>
<organism evidence="9 10">
    <name type="scientific">Ottowia thiooxydans</name>
    <dbReference type="NCBI Taxonomy" id="219182"/>
    <lineage>
        <taxon>Bacteria</taxon>
        <taxon>Pseudomonadati</taxon>
        <taxon>Pseudomonadota</taxon>
        <taxon>Betaproteobacteria</taxon>
        <taxon>Burkholderiales</taxon>
        <taxon>Comamonadaceae</taxon>
        <taxon>Ottowia</taxon>
    </lineage>
</organism>
<feature type="transmembrane region" description="Helical" evidence="7">
    <location>
        <begin position="403"/>
        <end position="421"/>
    </location>
</feature>
<dbReference type="Proteomes" id="UP001549320">
    <property type="component" value="Unassembled WGS sequence"/>
</dbReference>
<dbReference type="InterPro" id="IPR049453">
    <property type="entry name" value="Memb_transporter_dom"/>
</dbReference>
<feature type="transmembrane region" description="Helical" evidence="7">
    <location>
        <begin position="427"/>
        <end position="446"/>
    </location>
</feature>
<evidence type="ECO:0000256" key="1">
    <source>
        <dbReference type="ARBA" id="ARBA00004651"/>
    </source>
</evidence>
<feature type="transmembrane region" description="Helical" evidence="7">
    <location>
        <begin position="453"/>
        <end position="471"/>
    </location>
</feature>
<feature type="transmembrane region" description="Helical" evidence="7">
    <location>
        <begin position="483"/>
        <end position="501"/>
    </location>
</feature>
<sequence length="647" mass="68477">MAAPALESAPFNALMPGVRSLPALLRPTPGRLEFALRLALICTLSVAVAEWFHTPEVALTAYVGFFLIRADRATSVVVGLGMLVLASLLIGLVALMANGLIGRPAALLASMTLIAFALFFLTSASKLAPVGGILALITTYALSLIAALPIGELATRALLYAWLIVAIPVGVSTAVNLLIGPAPRRLAESALARRLAAAAAVLRAADDESRDELRQMRMQGTGEIQAWLRLARLERTSPAETIEALSHASESVTRVLVLVDLLDHCLPIRDVRTSVADTLDGMAHILKSGAYPIEVELPAFSATALPEPAQRALLALRHTLAHFTDSDEPAATDPQAPTGFFAADAFSNPLHTRFAIKATGAAMFCYLFYHALGWNGIHTAFITCFIVALSTTGETVQKLSLRIAGCLIGAAISLLALLTVLPAIEGLAGLLGLVFAVTLGASWVAAGSSRISYAGFQIAFAFYLCVLQGNGPSYDLGLARDRVIGILIGNAVVYLVFTRLWPVSVATRVDSLLALLLRRLARIAEGPATRTANVELAKVEAGYSAVAADLSLMAYEPSSVRPAPQWTAQRERTLEATYALAGPLVLQDGEPALSHLMNSLARQVETASASPELAFQSRASWLQQPLSAAIDAVQNQRNVNPIPTKAP</sequence>
<dbReference type="EMBL" id="JBEPSH010000007">
    <property type="protein sequence ID" value="MET4578779.1"/>
    <property type="molecule type" value="Genomic_DNA"/>
</dbReference>
<dbReference type="PANTHER" id="PTHR30509">
    <property type="entry name" value="P-HYDROXYBENZOIC ACID EFFLUX PUMP SUBUNIT-RELATED"/>
    <property type="match status" value="1"/>
</dbReference>
<accession>A0ABV2QCL8</accession>